<accession>A0ABS6E3L9</accession>
<gene>
    <name evidence="3" type="ORF">KQI42_05790</name>
</gene>
<feature type="transmembrane region" description="Helical" evidence="1">
    <location>
        <begin position="12"/>
        <end position="33"/>
    </location>
</feature>
<comment type="caution">
    <text evidence="3">The sequence shown here is derived from an EMBL/GenBank/DDBJ whole genome shotgun (WGS) entry which is preliminary data.</text>
</comment>
<dbReference type="RefSeq" id="WP_216517704.1">
    <property type="nucleotide sequence ID" value="NZ_JAHLPM010000004.1"/>
</dbReference>
<proteinExistence type="predicted"/>
<evidence type="ECO:0000256" key="1">
    <source>
        <dbReference type="SAM" id="Phobius"/>
    </source>
</evidence>
<dbReference type="InterPro" id="IPR055729">
    <property type="entry name" value="DUF7305"/>
</dbReference>
<feature type="domain" description="DUF7305" evidence="2">
    <location>
        <begin position="354"/>
        <end position="407"/>
    </location>
</feature>
<reference evidence="3 4" key="1">
    <citation type="submission" date="2021-06" db="EMBL/GenBank/DDBJ databases">
        <authorList>
            <person name="Sun Q."/>
            <person name="Li D."/>
        </authorList>
    </citation>
    <scope>NUCLEOTIDE SEQUENCE [LARGE SCALE GENOMIC DNA]</scope>
    <source>
        <strain evidence="3 4">MSJ-40</strain>
    </source>
</reference>
<dbReference type="Pfam" id="PF23981">
    <property type="entry name" value="DUF7305"/>
    <property type="match status" value="2"/>
</dbReference>
<protein>
    <submittedName>
        <fullName evidence="3">DUF2807 domain-containing protein</fullName>
    </submittedName>
</protein>
<keyword evidence="1" id="KW-0812">Transmembrane</keyword>
<dbReference type="EMBL" id="JAHLPM010000004">
    <property type="protein sequence ID" value="MBU5437508.1"/>
    <property type="molecule type" value="Genomic_DNA"/>
</dbReference>
<sequence>MKMKNRKGSTLILTLLIFVVLIILGTFILNFMMNENRASLRYQRKVQAYYVARSGVTSVESAILKMNEVELKKLNEELDKGIVQVDEIIVGEGKANVVLDKDGDNLIIESRGKIGKVEDAIIKIMIGEQSTSEINIEHAIFSLEKINLSNGLIKGDIGTNDSIDITGNPTLEGNAYLLNENNFSTPDWWKNKWINYSIKKLENKRTYELIKFPQYPINNSTVDFIQGGSDKTTIKENKDYNKFEVNSNTIVYIDTTKNDIVLNIKNFHLNNGHIVVLGSNKLTFYVGEMIIGAGSSINYFNLAGNPSQISIYHNGTSALNISGNVKIAGNLYIEKAKLNMSGSGSILGNVLSNGSSISLAGNSDITKGLIYAPNANISFSGSGKAYGAIIGKIVDLTGGGEVIFDPQNIDTSLIDSISDSTLKFRSGYFK</sequence>
<evidence type="ECO:0000313" key="3">
    <source>
        <dbReference type="EMBL" id="MBU5437508.1"/>
    </source>
</evidence>
<dbReference type="Proteomes" id="UP000749471">
    <property type="component" value="Unassembled WGS sequence"/>
</dbReference>
<keyword evidence="1" id="KW-0472">Membrane</keyword>
<evidence type="ECO:0000259" key="2">
    <source>
        <dbReference type="Pfam" id="PF23981"/>
    </source>
</evidence>
<organism evidence="3 4">
    <name type="scientific">Tissierella simiarum</name>
    <dbReference type="NCBI Taxonomy" id="2841534"/>
    <lineage>
        <taxon>Bacteria</taxon>
        <taxon>Bacillati</taxon>
        <taxon>Bacillota</taxon>
        <taxon>Tissierellia</taxon>
        <taxon>Tissierellales</taxon>
        <taxon>Tissierellaceae</taxon>
        <taxon>Tissierella</taxon>
    </lineage>
</organism>
<evidence type="ECO:0000313" key="4">
    <source>
        <dbReference type="Proteomes" id="UP000749471"/>
    </source>
</evidence>
<keyword evidence="4" id="KW-1185">Reference proteome</keyword>
<feature type="domain" description="DUF7305" evidence="2">
    <location>
        <begin position="243"/>
        <end position="352"/>
    </location>
</feature>
<name>A0ABS6E3L9_9FIRM</name>
<keyword evidence="1" id="KW-1133">Transmembrane helix</keyword>